<evidence type="ECO:0000256" key="1">
    <source>
        <dbReference type="SAM" id="MobiDB-lite"/>
    </source>
</evidence>
<gene>
    <name evidence="2" type="ORF">TNCV_2349701</name>
</gene>
<proteinExistence type="predicted"/>
<evidence type="ECO:0000313" key="3">
    <source>
        <dbReference type="Proteomes" id="UP000887159"/>
    </source>
</evidence>
<accession>A0A8X6VQJ7</accession>
<reference evidence="2" key="1">
    <citation type="submission" date="2020-08" db="EMBL/GenBank/DDBJ databases">
        <title>Multicomponent nature underlies the extraordinary mechanical properties of spider dragline silk.</title>
        <authorList>
            <person name="Kono N."/>
            <person name="Nakamura H."/>
            <person name="Mori M."/>
            <person name="Yoshida Y."/>
            <person name="Ohtoshi R."/>
            <person name="Malay A.D."/>
            <person name="Moran D.A.P."/>
            <person name="Tomita M."/>
            <person name="Numata K."/>
            <person name="Arakawa K."/>
        </authorList>
    </citation>
    <scope>NUCLEOTIDE SEQUENCE</scope>
</reference>
<sequence length="100" mass="11180">MPVHFSPSSNRKEPTQILQDELFPTSTFNKPHLSPTSQRKPGCFSSSRTLTLPGTINIYDMGWSFASRAICPATDKFLLNQFIILGSRSCVSDKFIHSSE</sequence>
<dbReference type="Proteomes" id="UP000887159">
    <property type="component" value="Unassembled WGS sequence"/>
</dbReference>
<protein>
    <submittedName>
        <fullName evidence="2">Uncharacterized protein</fullName>
    </submittedName>
</protein>
<organism evidence="2 3">
    <name type="scientific">Trichonephila clavipes</name>
    <name type="common">Golden silk orbweaver</name>
    <name type="synonym">Nephila clavipes</name>
    <dbReference type="NCBI Taxonomy" id="2585209"/>
    <lineage>
        <taxon>Eukaryota</taxon>
        <taxon>Metazoa</taxon>
        <taxon>Ecdysozoa</taxon>
        <taxon>Arthropoda</taxon>
        <taxon>Chelicerata</taxon>
        <taxon>Arachnida</taxon>
        <taxon>Araneae</taxon>
        <taxon>Araneomorphae</taxon>
        <taxon>Entelegynae</taxon>
        <taxon>Araneoidea</taxon>
        <taxon>Nephilidae</taxon>
        <taxon>Trichonephila</taxon>
    </lineage>
</organism>
<comment type="caution">
    <text evidence="2">The sequence shown here is derived from an EMBL/GenBank/DDBJ whole genome shotgun (WGS) entry which is preliminary data.</text>
</comment>
<name>A0A8X6VQJ7_TRICX</name>
<evidence type="ECO:0000313" key="2">
    <source>
        <dbReference type="EMBL" id="GFY16325.1"/>
    </source>
</evidence>
<dbReference type="AlphaFoldDB" id="A0A8X6VQJ7"/>
<dbReference type="EMBL" id="BMAU01021338">
    <property type="protein sequence ID" value="GFY16325.1"/>
    <property type="molecule type" value="Genomic_DNA"/>
</dbReference>
<feature type="region of interest" description="Disordered" evidence="1">
    <location>
        <begin position="25"/>
        <end position="45"/>
    </location>
</feature>
<keyword evidence="3" id="KW-1185">Reference proteome</keyword>